<evidence type="ECO:0000256" key="1">
    <source>
        <dbReference type="SAM" id="SignalP"/>
    </source>
</evidence>
<protein>
    <submittedName>
        <fullName evidence="2">Uncharacterized protein</fullName>
    </submittedName>
</protein>
<proteinExistence type="predicted"/>
<name>A0AA48K815_9BACT</name>
<evidence type="ECO:0000313" key="3">
    <source>
        <dbReference type="Proteomes" id="UP001238179"/>
    </source>
</evidence>
<dbReference type="KEGG" id="msil:METEAL_08340"/>
<reference evidence="3" key="1">
    <citation type="journal article" date="2023" name="Int. J. Syst. Evol. Microbiol.">
        <title>Mesoterricola silvestris gen. nov., sp. nov., Mesoterricola sediminis sp. nov., Geothrix oryzae sp. nov., Geothrix edaphica sp. nov., Geothrix rubra sp. nov., and Geothrix limicola sp. nov., six novel members of Acidobacteriota isolated from soils.</title>
        <authorList>
            <person name="Itoh H."/>
            <person name="Sugisawa Y."/>
            <person name="Mise K."/>
            <person name="Xu Z."/>
            <person name="Kuniyasu M."/>
            <person name="Ushijima N."/>
            <person name="Kawano K."/>
            <person name="Kobayashi E."/>
            <person name="Shiratori Y."/>
            <person name="Masuda Y."/>
            <person name="Senoo K."/>
        </authorList>
    </citation>
    <scope>NUCLEOTIDE SEQUENCE [LARGE SCALE GENOMIC DNA]</scope>
    <source>
        <strain evidence="3">W79</strain>
    </source>
</reference>
<dbReference type="EMBL" id="AP027080">
    <property type="protein sequence ID" value="BDU71660.1"/>
    <property type="molecule type" value="Genomic_DNA"/>
</dbReference>
<keyword evidence="3" id="KW-1185">Reference proteome</keyword>
<keyword evidence="1" id="KW-0732">Signal</keyword>
<dbReference type="AlphaFoldDB" id="A0AA48K815"/>
<feature type="chain" id="PRO_5041216657" evidence="1">
    <location>
        <begin position="21"/>
        <end position="121"/>
    </location>
</feature>
<gene>
    <name evidence="2" type="ORF">METEAL_08340</name>
</gene>
<organism evidence="2 3">
    <name type="scientific">Mesoterricola silvestris</name>
    <dbReference type="NCBI Taxonomy" id="2927979"/>
    <lineage>
        <taxon>Bacteria</taxon>
        <taxon>Pseudomonadati</taxon>
        <taxon>Acidobacteriota</taxon>
        <taxon>Holophagae</taxon>
        <taxon>Holophagales</taxon>
        <taxon>Holophagaceae</taxon>
        <taxon>Mesoterricola</taxon>
    </lineage>
</organism>
<sequence>MHRNLARGLVALGLALPCRAADPWTARDTTWELSYAAVVAMDCSQSRQIENGGRYERNPLLPRHPSAKTITQLCVLNVAGHAALSWALPRPWRRRFQVVSVVLEAGVVADNYYRAGVKVRF</sequence>
<evidence type="ECO:0000313" key="2">
    <source>
        <dbReference type="EMBL" id="BDU71660.1"/>
    </source>
</evidence>
<dbReference type="RefSeq" id="WP_316414555.1">
    <property type="nucleotide sequence ID" value="NZ_AP027080.1"/>
</dbReference>
<accession>A0AA48K815</accession>
<dbReference type="Proteomes" id="UP001238179">
    <property type="component" value="Chromosome"/>
</dbReference>
<feature type="signal peptide" evidence="1">
    <location>
        <begin position="1"/>
        <end position="20"/>
    </location>
</feature>